<evidence type="ECO:0000313" key="2">
    <source>
        <dbReference type="Proteomes" id="UP000826212"/>
    </source>
</evidence>
<evidence type="ECO:0000313" key="1">
    <source>
        <dbReference type="EMBL" id="QZE12978.1"/>
    </source>
</evidence>
<keyword evidence="2" id="KW-1185">Reference proteome</keyword>
<protein>
    <submittedName>
        <fullName evidence="1">TonB-dependent receptor</fullName>
    </submittedName>
</protein>
<proteinExistence type="predicted"/>
<keyword evidence="1" id="KW-0675">Receptor</keyword>
<dbReference type="EMBL" id="CP081303">
    <property type="protein sequence ID" value="QZE12978.1"/>
    <property type="molecule type" value="Genomic_DNA"/>
</dbReference>
<reference evidence="1" key="1">
    <citation type="submission" date="2021-08" db="EMBL/GenBank/DDBJ databases">
        <title>Novel anaerobic bacterium isolated from sea squirt in East Sea, Republic of Korea.</title>
        <authorList>
            <person name="Nguyen T.H."/>
            <person name="Li Z."/>
            <person name="Lee Y.-J."/>
            <person name="Ko J."/>
            <person name="Kim S.-G."/>
        </authorList>
    </citation>
    <scope>NUCLEOTIDE SEQUENCE</scope>
    <source>
        <strain evidence="1">KCTC 25031</strain>
    </source>
</reference>
<organism evidence="1 2">
    <name type="scientific">Halosquirtibacter laminarini</name>
    <dbReference type="NCBI Taxonomy" id="3374600"/>
    <lineage>
        <taxon>Bacteria</taxon>
        <taxon>Pseudomonadati</taxon>
        <taxon>Bacteroidota</taxon>
        <taxon>Bacteroidia</taxon>
        <taxon>Marinilabiliales</taxon>
        <taxon>Prolixibacteraceae</taxon>
        <taxon>Halosquirtibacter</taxon>
    </lineage>
</organism>
<sequence>MHKIIPSFKGSLYSCSKKIGRILTVCFIILSITNNALIANTYIGQRVKISVNLKQVKLSTFFTEIENKTDFQFFYDSNDVDVEDKISVSKENKDIDKIMSSAFKKSKYDYEFVDRYIVIKSKSPIESNTSKVSQQVKTIKGKVSERNGNPLPGVSISLKGTTKGIVSDIDGNFTLSGVSPKDILVFSFIGMKTKEVLVGNIKSFSITLEEDAIGINEVVAIGYGSKKKATLTGAVSNVKADEIEKIPSSNVSASLYGRMAGVNISSPTGTPGVSSNILIRAKSTWNNTNPIYVIDGIIRDKASFDRLDPVEIDQISILKDAAAAAVYGARSANGAVVVTTKNGAEGAPSISFTSSYSIEEVSYTPKFMDNALEINKFFNSFLKPGQNGYSTQEELDWLATQNGGKGWNWFDEAKEKPRDQRYAVNVSGGSKKVRYFMSGAYYDQKGIIDALKYNRHNLRAKIDVDITDNLTVGLQLANVSSERRKYNFQYDYGNDALPDVFSKLFYYNWDKPPYIDGKPVNIGWVGHPIELMKNSGYWLQNITSQEAIMNAKYKIPFIKGLTAGFVYSKNVRNTLTKSLWKKHTVYNFKTEGANNKIYTNELLGSQTSSSPNRESLYNGDGKYDNYQMNANLNFNRKFGDHSINANFIYEQAEGSGKRFTGKRYDFPLIFKDQWFATSSDNKDSSVGGYEYENGRLSYIGVLDYNYKEKYMISGSVRRDGSMKFAKDKRWGWFPSGSAAWRISEESFFKDNIEFINYMKVRGSVGLLGDDSVSPYQWQDTYATAGGFLFGDDSHIGKAPGAQYKGLPNKNITWEKSLSVNYGLDMSLFDSHLSITAELWNRKNYDILKSRIVSLPTSVGASMPDENYAEIKSHGYELEVRYNNTIKDLNYYIGATFAYATNEVVKLDVAENVPDYKNPIGRSLDYVYSVQATDIIRSQAELDALPEDYRIFGYKPTLGMINYEDISGPEGKPDNKIDAYDNQVLADHSIAPYNGSVLLGVSWKGISLDMVIQGAFGNKKMYQGLGRQTISQIRPAAHWRDAWSEDNPDGEYPVAGHWHKHPGYMDSSFWLKSGAYMRLKNLNLGYKLPKSWTKGALGIEGIQVYFNTTNLFTLSEFTNKGWYDPELSKGENYPNMKKYTFGLNVTL</sequence>
<name>A0AC61NBV7_9BACT</name>
<gene>
    <name evidence="1" type="ORF">K4L44_10295</name>
</gene>
<dbReference type="Proteomes" id="UP000826212">
    <property type="component" value="Chromosome"/>
</dbReference>
<accession>A0AC61NBV7</accession>